<organism evidence="2 3">
    <name type="scientific">Hibiscus syriacus</name>
    <name type="common">Rose of Sharon</name>
    <dbReference type="NCBI Taxonomy" id="106335"/>
    <lineage>
        <taxon>Eukaryota</taxon>
        <taxon>Viridiplantae</taxon>
        <taxon>Streptophyta</taxon>
        <taxon>Embryophyta</taxon>
        <taxon>Tracheophyta</taxon>
        <taxon>Spermatophyta</taxon>
        <taxon>Magnoliopsida</taxon>
        <taxon>eudicotyledons</taxon>
        <taxon>Gunneridae</taxon>
        <taxon>Pentapetalae</taxon>
        <taxon>rosids</taxon>
        <taxon>malvids</taxon>
        <taxon>Malvales</taxon>
        <taxon>Malvaceae</taxon>
        <taxon>Malvoideae</taxon>
        <taxon>Hibiscus</taxon>
    </lineage>
</organism>
<dbReference type="Gene3D" id="2.170.15.10">
    <property type="entry name" value="Proaerolysin, chain A, domain 3"/>
    <property type="match status" value="2"/>
</dbReference>
<dbReference type="Pfam" id="PF07468">
    <property type="entry name" value="Agglutinin"/>
    <property type="match status" value="2"/>
</dbReference>
<dbReference type="InterPro" id="IPR053237">
    <property type="entry name" value="Natterin_C"/>
</dbReference>
<dbReference type="PANTHER" id="PTHR39244:SF5">
    <property type="entry name" value="NATTERIN-3-LIKE"/>
    <property type="match status" value="1"/>
</dbReference>
<accession>A0A6A3BC28</accession>
<dbReference type="InterPro" id="IPR008998">
    <property type="entry name" value="Agglutinin"/>
</dbReference>
<dbReference type="SMART" id="SM00791">
    <property type="entry name" value="Agglutinin"/>
    <property type="match status" value="2"/>
</dbReference>
<proteinExistence type="predicted"/>
<protein>
    <recommendedName>
        <fullName evidence="1">Agglutinin domain-containing protein</fullName>
    </recommendedName>
</protein>
<sequence length="458" mass="51501">MNNGPGRSSVMVNISACAVYRAQIPGKACPSFKKENDLYSGYAKFSEPLVVSSDAKFEVESAKGGLVHIRSCATNNYLEQTEDDSISGKPDEQYWITVTAEKKEEDQSKESCTLFKPVEEDAVNKTYRFVHVQSGCYLCLRLNPSSDVSAGVLANSTKVDSDGNDIFRVIDWDWLVILPKFVAFKGNNDKYLLLIEIEGYPYLQFSGEDIGDASAAMEIFYTPNGIIRIKPINSKKYWRRRPNWIWVDSDDTVGNDKDTLFRPFKVDSKTIALLNLGNNMFCKRLTTEGKSSCLNAGIPSATKETYLKVEEPVLSRKIENITYLTENSRIYDEKVEIVARSTAINHSKESNTQEVKLQYTDTKTSTWETSAESVFEWGETTTTSTVLEVTHKVTVPPMTKVTVYMVMTKGKCDVPFTYTQKDALYNGEVVTTVVKGNTFKGSNYYNTDFIVKEEPLTS</sequence>
<dbReference type="AlphaFoldDB" id="A0A6A3BC28"/>
<dbReference type="SUPFAM" id="SSF56973">
    <property type="entry name" value="Aerolisin/ETX pore-forming domain"/>
    <property type="match status" value="1"/>
</dbReference>
<dbReference type="CDD" id="cd20216">
    <property type="entry name" value="PFM_HFR-2-like"/>
    <property type="match status" value="1"/>
</dbReference>
<evidence type="ECO:0000313" key="2">
    <source>
        <dbReference type="EMBL" id="KAE8712349.1"/>
    </source>
</evidence>
<evidence type="ECO:0000259" key="1">
    <source>
        <dbReference type="SMART" id="SM00791"/>
    </source>
</evidence>
<feature type="domain" description="Agglutinin" evidence="1">
    <location>
        <begin position="22"/>
        <end position="171"/>
    </location>
</feature>
<dbReference type="Proteomes" id="UP000436088">
    <property type="component" value="Unassembled WGS sequence"/>
</dbReference>
<dbReference type="PANTHER" id="PTHR39244">
    <property type="entry name" value="NATTERIN-4"/>
    <property type="match status" value="1"/>
</dbReference>
<keyword evidence="3" id="KW-1185">Reference proteome</keyword>
<evidence type="ECO:0000313" key="3">
    <source>
        <dbReference type="Proteomes" id="UP000436088"/>
    </source>
</evidence>
<gene>
    <name evidence="2" type="ORF">F3Y22_tig00110258pilonHSYRG00217</name>
</gene>
<dbReference type="InterPro" id="IPR036242">
    <property type="entry name" value="Agglutinin_dom_sf"/>
</dbReference>
<name>A0A6A3BC28_HIBSY</name>
<dbReference type="EMBL" id="VEPZ02000898">
    <property type="protein sequence ID" value="KAE8712349.1"/>
    <property type="molecule type" value="Genomic_DNA"/>
</dbReference>
<feature type="domain" description="Agglutinin" evidence="1">
    <location>
        <begin position="176"/>
        <end position="311"/>
    </location>
</feature>
<dbReference type="SUPFAM" id="SSF50382">
    <property type="entry name" value="Agglutinin"/>
    <property type="match status" value="2"/>
</dbReference>
<comment type="caution">
    <text evidence="2">The sequence shown here is derived from an EMBL/GenBank/DDBJ whole genome shotgun (WGS) entry which is preliminary data.</text>
</comment>
<reference evidence="2" key="1">
    <citation type="submission" date="2019-09" db="EMBL/GenBank/DDBJ databases">
        <title>Draft genome information of white flower Hibiscus syriacus.</title>
        <authorList>
            <person name="Kim Y.-M."/>
        </authorList>
    </citation>
    <scope>NUCLEOTIDE SEQUENCE [LARGE SCALE GENOMIC DNA]</scope>
    <source>
        <strain evidence="2">YM2019G1</strain>
    </source>
</reference>
<dbReference type="Gene3D" id="2.80.10.50">
    <property type="match status" value="2"/>
</dbReference>